<name>A0AAD7FQV8_9AGAR</name>
<sequence>MVAPPTSLPALRKLDEHSVADISRKLGSLRQLYWPPPKLPVPRARPSRLQRLYSEIPDSGYASAVVSDDEGDGDEPVDSDSDPLEQLRADPFERACAIKWITGLIARIDLPTADGDAEDARDNLLEEASALLAQFSPTFTVEVELNDAPLSNSDHTSVGLQSWGSAIVLAERLCADPASFDLVSGRPLRILELGAGTGLLSIAVAKLLPHSTVIATDYHPAILANLGLNIRTNFPLDPARITAVELDWAQPVLAGALDAPFDVILAADVVYHCDHARWIRVCVERLLRRPNSTEKGGTFHLIVPLRISGRNEGMDRTVDEAFGSDSTASGTHRLAISHADVLGRRGAGVGRADETGYRVFTIGWVTC</sequence>
<keyword evidence="2" id="KW-0489">Methyltransferase</keyword>
<dbReference type="InterPro" id="IPR029063">
    <property type="entry name" value="SAM-dependent_MTases_sf"/>
</dbReference>
<organism evidence="2 3">
    <name type="scientific">Roridomyces roridus</name>
    <dbReference type="NCBI Taxonomy" id="1738132"/>
    <lineage>
        <taxon>Eukaryota</taxon>
        <taxon>Fungi</taxon>
        <taxon>Dikarya</taxon>
        <taxon>Basidiomycota</taxon>
        <taxon>Agaricomycotina</taxon>
        <taxon>Agaricomycetes</taxon>
        <taxon>Agaricomycetidae</taxon>
        <taxon>Agaricales</taxon>
        <taxon>Marasmiineae</taxon>
        <taxon>Mycenaceae</taxon>
        <taxon>Roridomyces</taxon>
    </lineage>
</organism>
<keyword evidence="2" id="KW-0808">Transferase</keyword>
<dbReference type="Proteomes" id="UP001221142">
    <property type="component" value="Unassembled WGS sequence"/>
</dbReference>
<dbReference type="EMBL" id="JARKIF010000005">
    <property type="protein sequence ID" value="KAJ7638354.1"/>
    <property type="molecule type" value="Genomic_DNA"/>
</dbReference>
<dbReference type="Gene3D" id="3.40.50.150">
    <property type="entry name" value="Vaccinia Virus protein VP39"/>
    <property type="match status" value="1"/>
</dbReference>
<reference evidence="2" key="1">
    <citation type="submission" date="2023-03" db="EMBL/GenBank/DDBJ databases">
        <title>Massive genome expansion in bonnet fungi (Mycena s.s.) driven by repeated elements and novel gene families across ecological guilds.</title>
        <authorList>
            <consortium name="Lawrence Berkeley National Laboratory"/>
            <person name="Harder C.B."/>
            <person name="Miyauchi S."/>
            <person name="Viragh M."/>
            <person name="Kuo A."/>
            <person name="Thoen E."/>
            <person name="Andreopoulos B."/>
            <person name="Lu D."/>
            <person name="Skrede I."/>
            <person name="Drula E."/>
            <person name="Henrissat B."/>
            <person name="Morin E."/>
            <person name="Kohler A."/>
            <person name="Barry K."/>
            <person name="LaButti K."/>
            <person name="Morin E."/>
            <person name="Salamov A."/>
            <person name="Lipzen A."/>
            <person name="Mereny Z."/>
            <person name="Hegedus B."/>
            <person name="Baldrian P."/>
            <person name="Stursova M."/>
            <person name="Weitz H."/>
            <person name="Taylor A."/>
            <person name="Grigoriev I.V."/>
            <person name="Nagy L.G."/>
            <person name="Martin F."/>
            <person name="Kauserud H."/>
        </authorList>
    </citation>
    <scope>NUCLEOTIDE SEQUENCE</scope>
    <source>
        <strain evidence="2">9284</strain>
    </source>
</reference>
<feature type="compositionally biased region" description="Acidic residues" evidence="1">
    <location>
        <begin position="67"/>
        <end position="83"/>
    </location>
</feature>
<dbReference type="Pfam" id="PF10294">
    <property type="entry name" value="Methyltransf_16"/>
    <property type="match status" value="1"/>
</dbReference>
<protein>
    <submittedName>
        <fullName evidence="2">Methyltransferase-domain-containing protein</fullName>
    </submittedName>
</protein>
<dbReference type="PANTHER" id="PTHR14614:SF147">
    <property type="entry name" value="S-ADENOSYLMETHIONINE-DEPENDENT METHYLTRANSFERASE OF THE SEVEN BETA-STRAND FAMILY"/>
    <property type="match status" value="1"/>
</dbReference>
<dbReference type="GO" id="GO:0008757">
    <property type="term" value="F:S-adenosylmethionine-dependent methyltransferase activity"/>
    <property type="evidence" value="ECO:0007669"/>
    <property type="project" value="UniProtKB-ARBA"/>
</dbReference>
<evidence type="ECO:0000256" key="1">
    <source>
        <dbReference type="SAM" id="MobiDB-lite"/>
    </source>
</evidence>
<feature type="region of interest" description="Disordered" evidence="1">
    <location>
        <begin position="62"/>
        <end position="86"/>
    </location>
</feature>
<dbReference type="CDD" id="cd02440">
    <property type="entry name" value="AdoMet_MTases"/>
    <property type="match status" value="1"/>
</dbReference>
<accession>A0AAD7FQV8</accession>
<dbReference type="GO" id="GO:0032259">
    <property type="term" value="P:methylation"/>
    <property type="evidence" value="ECO:0007669"/>
    <property type="project" value="UniProtKB-KW"/>
</dbReference>
<dbReference type="AlphaFoldDB" id="A0AAD7FQV8"/>
<comment type="caution">
    <text evidence="2">The sequence shown here is derived from an EMBL/GenBank/DDBJ whole genome shotgun (WGS) entry which is preliminary data.</text>
</comment>
<dbReference type="SUPFAM" id="SSF53335">
    <property type="entry name" value="S-adenosyl-L-methionine-dependent methyltransferases"/>
    <property type="match status" value="1"/>
</dbReference>
<evidence type="ECO:0000313" key="3">
    <source>
        <dbReference type="Proteomes" id="UP001221142"/>
    </source>
</evidence>
<dbReference type="PANTHER" id="PTHR14614">
    <property type="entry name" value="HEPATOCELLULAR CARCINOMA-ASSOCIATED ANTIGEN"/>
    <property type="match status" value="1"/>
</dbReference>
<dbReference type="InterPro" id="IPR019410">
    <property type="entry name" value="Methyltransf_16"/>
</dbReference>
<gene>
    <name evidence="2" type="ORF">FB45DRAFT_1131878</name>
</gene>
<keyword evidence="3" id="KW-1185">Reference proteome</keyword>
<evidence type="ECO:0000313" key="2">
    <source>
        <dbReference type="EMBL" id="KAJ7638354.1"/>
    </source>
</evidence>
<proteinExistence type="predicted"/>